<gene>
    <name evidence="1" type="ORF">FC18_GL001109</name>
</gene>
<accession>A0A0R1ZL77</accession>
<reference evidence="1 2" key="1">
    <citation type="journal article" date="2015" name="Genome Announc.">
        <title>Expanding the biotechnology potential of lactobacilli through comparative genomics of 213 strains and associated genera.</title>
        <authorList>
            <person name="Sun Z."/>
            <person name="Harris H.M."/>
            <person name="McCann A."/>
            <person name="Guo C."/>
            <person name="Argimon S."/>
            <person name="Zhang W."/>
            <person name="Yang X."/>
            <person name="Jeffery I.B."/>
            <person name="Cooney J.C."/>
            <person name="Kagawa T.F."/>
            <person name="Liu W."/>
            <person name="Song Y."/>
            <person name="Salvetti E."/>
            <person name="Wrobel A."/>
            <person name="Rasinkangas P."/>
            <person name="Parkhill J."/>
            <person name="Rea M.C."/>
            <person name="O'Sullivan O."/>
            <person name="Ritari J."/>
            <person name="Douillard F.P."/>
            <person name="Paul Ross R."/>
            <person name="Yang R."/>
            <person name="Briner A.E."/>
            <person name="Felis G.E."/>
            <person name="de Vos W.M."/>
            <person name="Barrangou R."/>
            <person name="Klaenhammer T.R."/>
            <person name="Caufield P.W."/>
            <person name="Cui Y."/>
            <person name="Zhang H."/>
            <person name="O'Toole P.W."/>
        </authorList>
    </citation>
    <scope>NUCLEOTIDE SEQUENCE [LARGE SCALE GENOMIC DNA]</scope>
    <source>
        <strain evidence="1 2">DSM 20505</strain>
    </source>
</reference>
<keyword evidence="2" id="KW-1185">Reference proteome</keyword>
<evidence type="ECO:0000313" key="1">
    <source>
        <dbReference type="EMBL" id="KRM55735.1"/>
    </source>
</evidence>
<protein>
    <submittedName>
        <fullName evidence="1">Uncharacterized protein</fullName>
    </submittedName>
</protein>
<dbReference type="OrthoDB" id="2307435at2"/>
<dbReference type="Proteomes" id="UP000051679">
    <property type="component" value="Unassembled WGS sequence"/>
</dbReference>
<sequence>MDDKQLRARIANATDAVMSANYTEDKIKQRVTEWQEGSKDKPDTAALVTFILAENRAMTEEMLFQVLRAVKAE</sequence>
<evidence type="ECO:0000313" key="2">
    <source>
        <dbReference type="Proteomes" id="UP000051679"/>
    </source>
</evidence>
<proteinExistence type="predicted"/>
<dbReference type="AlphaFoldDB" id="A0A0R1ZL77"/>
<comment type="caution">
    <text evidence="1">The sequence shown here is derived from an EMBL/GenBank/DDBJ whole genome shotgun (WGS) entry which is preliminary data.</text>
</comment>
<dbReference type="EMBL" id="AYYO01000014">
    <property type="protein sequence ID" value="KRM55735.1"/>
    <property type="molecule type" value="Genomic_DNA"/>
</dbReference>
<dbReference type="RefSeq" id="WP_054678137.1">
    <property type="nucleotide sequence ID" value="NZ_AYYO01000014.1"/>
</dbReference>
<name>A0A0R1ZL77_9LACO</name>
<organism evidence="1 2">
    <name type="scientific">Lacticaseibacillus sharpeae JCM 1186 = DSM 20505</name>
    <dbReference type="NCBI Taxonomy" id="1291052"/>
    <lineage>
        <taxon>Bacteria</taxon>
        <taxon>Bacillati</taxon>
        <taxon>Bacillota</taxon>
        <taxon>Bacilli</taxon>
        <taxon>Lactobacillales</taxon>
        <taxon>Lactobacillaceae</taxon>
        <taxon>Lacticaseibacillus</taxon>
    </lineage>
</organism>
<dbReference type="PATRIC" id="fig|1291052.5.peg.1126"/>